<keyword evidence="2" id="KW-1185">Reference proteome</keyword>
<gene>
    <name evidence="1" type="ORF">RFULGI_LOCUS8114</name>
</gene>
<evidence type="ECO:0000313" key="2">
    <source>
        <dbReference type="Proteomes" id="UP000789396"/>
    </source>
</evidence>
<protein>
    <submittedName>
        <fullName evidence="1">17101_t:CDS:1</fullName>
    </submittedName>
</protein>
<feature type="non-terminal residue" evidence="1">
    <location>
        <position position="88"/>
    </location>
</feature>
<dbReference type="EMBL" id="CAJVPZ010012659">
    <property type="protein sequence ID" value="CAG8641903.1"/>
    <property type="molecule type" value="Genomic_DNA"/>
</dbReference>
<accession>A0A9N9DMI3</accession>
<evidence type="ECO:0000313" key="1">
    <source>
        <dbReference type="EMBL" id="CAG8641903.1"/>
    </source>
</evidence>
<name>A0A9N9DMI3_9GLOM</name>
<dbReference type="AlphaFoldDB" id="A0A9N9DMI3"/>
<proteinExistence type="predicted"/>
<reference evidence="1" key="1">
    <citation type="submission" date="2021-06" db="EMBL/GenBank/DDBJ databases">
        <authorList>
            <person name="Kallberg Y."/>
            <person name="Tangrot J."/>
            <person name="Rosling A."/>
        </authorList>
    </citation>
    <scope>NUCLEOTIDE SEQUENCE</scope>
    <source>
        <strain evidence="1">IN212</strain>
    </source>
</reference>
<sequence>NNLTENFSVGEKEQTKSQTINCCDLTSFLLGTAVAQQFCMEAINLTAKYFRDCKQFCENCLQKQYPQPVYNPVSEQFSAYLAVEERKN</sequence>
<dbReference type="Proteomes" id="UP000789396">
    <property type="component" value="Unassembled WGS sequence"/>
</dbReference>
<organism evidence="1 2">
    <name type="scientific">Racocetra fulgida</name>
    <dbReference type="NCBI Taxonomy" id="60492"/>
    <lineage>
        <taxon>Eukaryota</taxon>
        <taxon>Fungi</taxon>
        <taxon>Fungi incertae sedis</taxon>
        <taxon>Mucoromycota</taxon>
        <taxon>Glomeromycotina</taxon>
        <taxon>Glomeromycetes</taxon>
        <taxon>Diversisporales</taxon>
        <taxon>Gigasporaceae</taxon>
        <taxon>Racocetra</taxon>
    </lineage>
</organism>
<comment type="caution">
    <text evidence="1">The sequence shown here is derived from an EMBL/GenBank/DDBJ whole genome shotgun (WGS) entry which is preliminary data.</text>
</comment>